<dbReference type="RefSeq" id="WP_052128476.1">
    <property type="nucleotide sequence ID" value="NZ_JJML01000015.1"/>
</dbReference>
<dbReference type="PANTHER" id="PTHR34475:SF1">
    <property type="entry name" value="CYTOSKELETON PROTEIN RODZ"/>
    <property type="match status" value="1"/>
</dbReference>
<dbReference type="Proteomes" id="UP000030170">
    <property type="component" value="Unassembled WGS sequence"/>
</dbReference>
<feature type="region of interest" description="Disordered" evidence="1">
    <location>
        <begin position="241"/>
        <end position="275"/>
    </location>
</feature>
<evidence type="ECO:0000259" key="2">
    <source>
        <dbReference type="Pfam" id="PF13464"/>
    </source>
</evidence>
<dbReference type="AlphaFoldDB" id="A0A098TLH0"/>
<gene>
    <name evidence="3" type="ORF">DO97_02185</name>
</gene>
<keyword evidence="4" id="KW-1185">Reference proteome</keyword>
<accession>A0A098TLH0</accession>
<evidence type="ECO:0000313" key="3">
    <source>
        <dbReference type="EMBL" id="KGF73154.1"/>
    </source>
</evidence>
<dbReference type="EMBL" id="JJML01000015">
    <property type="protein sequence ID" value="KGF73154.1"/>
    <property type="molecule type" value="Genomic_DNA"/>
</dbReference>
<dbReference type="InterPro" id="IPR025194">
    <property type="entry name" value="RodZ-like_C"/>
</dbReference>
<dbReference type="STRING" id="1497020.DO97_02185"/>
<comment type="caution">
    <text evidence="3">The sequence shown here is derived from an EMBL/GenBank/DDBJ whole genome shotgun (WGS) entry which is preliminary data.</text>
</comment>
<evidence type="ECO:0000256" key="1">
    <source>
        <dbReference type="SAM" id="MobiDB-lite"/>
    </source>
</evidence>
<organism evidence="3 4">
    <name type="scientific">Neosynechococcus sphagnicola sy1</name>
    <dbReference type="NCBI Taxonomy" id="1497020"/>
    <lineage>
        <taxon>Bacteria</taxon>
        <taxon>Bacillati</taxon>
        <taxon>Cyanobacteriota</taxon>
        <taxon>Cyanophyceae</taxon>
        <taxon>Neosynechococcales</taxon>
        <taxon>Neosynechococcaceae</taxon>
        <taxon>Neosynechococcus</taxon>
    </lineage>
</organism>
<feature type="domain" description="Cytoskeleton protein RodZ-like C-terminal" evidence="2">
    <location>
        <begin position="189"/>
        <end position="255"/>
    </location>
</feature>
<protein>
    <recommendedName>
        <fullName evidence="2">Cytoskeleton protein RodZ-like C-terminal domain-containing protein</fullName>
    </recommendedName>
</protein>
<dbReference type="Pfam" id="PF13464">
    <property type="entry name" value="RodZ_C"/>
    <property type="match status" value="1"/>
</dbReference>
<name>A0A098TLH0_9CYAN</name>
<dbReference type="InterPro" id="IPR050400">
    <property type="entry name" value="Bact_Cytoskel_RodZ"/>
</dbReference>
<evidence type="ECO:0000313" key="4">
    <source>
        <dbReference type="Proteomes" id="UP000030170"/>
    </source>
</evidence>
<dbReference type="PANTHER" id="PTHR34475">
    <property type="match status" value="1"/>
</dbReference>
<sequence>MTLVILVMGVGGWWWGLHQRQTQIRTQAQALVEGVGKIEQINDLKTLTSAKSQLQKAIALLKSMPQGDPQVTQELAAIREKLTLVERRLQAEKDAAANLKLAQQLSRAAEKTLGNNPNPEARQTAAQKLQTAINLLEVIPPTAFVAKQAQTDLAKDRQRYSVISGEPVPKPQFSNQPMVSQGHRPIQVVLNFQGQSWLQVTTDGKIQYEGILSKGTQKTWTAREKLILRVGNAGNILAGFNGAPMKPLGKPGEVSEYSYTPKEASSRQLLPNPRR</sequence>
<reference evidence="3 4" key="1">
    <citation type="journal article" date="2014" name="Mol. Ecol.">
        <title>Evolution of Synechococcus.</title>
        <authorList>
            <person name="Dvorak P."/>
            <person name="Casamatta D."/>
            <person name="Hasler P."/>
            <person name="Poulickova A."/>
            <person name="Ondrej V."/>
            <person name="Sanges R."/>
        </authorList>
    </citation>
    <scope>NUCLEOTIDE SEQUENCE [LARGE SCALE GENOMIC DNA]</scope>
    <source>
        <strain evidence="3 4">CAUP A 1101</strain>
    </source>
</reference>
<proteinExistence type="predicted"/>
<dbReference type="OrthoDB" id="422634at2"/>